<proteinExistence type="predicted"/>
<name>A0A8H6DRH8_COCSA</name>
<evidence type="ECO:0008006" key="4">
    <source>
        <dbReference type="Google" id="ProtNLM"/>
    </source>
</evidence>
<organism evidence="2 3">
    <name type="scientific">Cochliobolus sativus</name>
    <name type="common">Common root rot and spot blotch fungus</name>
    <name type="synonym">Bipolaris sorokiniana</name>
    <dbReference type="NCBI Taxonomy" id="45130"/>
    <lineage>
        <taxon>Eukaryota</taxon>
        <taxon>Fungi</taxon>
        <taxon>Dikarya</taxon>
        <taxon>Ascomycota</taxon>
        <taxon>Pezizomycotina</taxon>
        <taxon>Dothideomycetes</taxon>
        <taxon>Pleosporomycetidae</taxon>
        <taxon>Pleosporales</taxon>
        <taxon>Pleosporineae</taxon>
        <taxon>Pleosporaceae</taxon>
        <taxon>Bipolaris</taxon>
    </lineage>
</organism>
<dbReference type="InterPro" id="IPR009030">
    <property type="entry name" value="Growth_fac_rcpt_cys_sf"/>
</dbReference>
<comment type="caution">
    <text evidence="2">The sequence shown here is derived from an EMBL/GenBank/DDBJ whole genome shotgun (WGS) entry which is preliminary data.</text>
</comment>
<gene>
    <name evidence="2" type="ORF">GGP41_002923</name>
</gene>
<feature type="chain" id="PRO_5034470729" description="Membrane anchor Opy2 N-terminal domain-containing protein" evidence="1">
    <location>
        <begin position="18"/>
        <end position="492"/>
    </location>
</feature>
<evidence type="ECO:0000256" key="1">
    <source>
        <dbReference type="SAM" id="SignalP"/>
    </source>
</evidence>
<sequence length="492" mass="52744">MRVTASILVSFIAVGIAMQVTPTTKSKFSKALGEAYPSESDHVDGNWRIGCDRNNHCSYYHDAAAATSIAASESVHPDEGSYPERSARSANATAIAVRVARFPKVNATSLAVALSMDDDRLTRRSQNVSLHANTQPLFGRHVAFAGDQCEECDLTECPECHSDCAQCQHFKCVDPKSGVSMCMSVRPKYLVPCDPVPPPVVTKTKTIYYLPVSTPISAETITASRQARSVATIAPLPTITGEPSVTITVSTVVTTTTTVLTPFPTKTTKTVFREVSIVPIDPDSTIVSTKTLVPLAPITKPIMLDSRNNLIIPKTPSASSPTPSFTTAHGPRVSGLLSRQHYNTKEASCKICGDASACQECTFACPDCGGNLFCNSPLGSRNICIDMQSTANASTASDKILGRAATLLVQRDANTVASNNGSIIGKPWDIQDDGSVLSLKFGYSDCRACIPGDRDCRGCKQRFDCSEMNKCVRVDETAIVEVCYETETFCPA</sequence>
<protein>
    <recommendedName>
        <fullName evidence="4">Membrane anchor Opy2 N-terminal domain-containing protein</fullName>
    </recommendedName>
</protein>
<dbReference type="AlphaFoldDB" id="A0A8H6DRH8"/>
<keyword evidence="1" id="KW-0732">Signal</keyword>
<evidence type="ECO:0000313" key="2">
    <source>
        <dbReference type="EMBL" id="KAF5845357.1"/>
    </source>
</evidence>
<feature type="signal peptide" evidence="1">
    <location>
        <begin position="1"/>
        <end position="17"/>
    </location>
</feature>
<dbReference type="Proteomes" id="UP000624244">
    <property type="component" value="Unassembled WGS sequence"/>
</dbReference>
<accession>A0A8H6DRH8</accession>
<dbReference type="EMBL" id="WNKQ01000019">
    <property type="protein sequence ID" value="KAF5845357.1"/>
    <property type="molecule type" value="Genomic_DNA"/>
</dbReference>
<dbReference type="SUPFAM" id="SSF57184">
    <property type="entry name" value="Growth factor receptor domain"/>
    <property type="match status" value="1"/>
</dbReference>
<evidence type="ECO:0000313" key="3">
    <source>
        <dbReference type="Proteomes" id="UP000624244"/>
    </source>
</evidence>
<reference evidence="2" key="1">
    <citation type="submission" date="2019-11" db="EMBL/GenBank/DDBJ databases">
        <title>Bipolaris sorokiniana Genome sequencing.</title>
        <authorList>
            <person name="Wang H."/>
        </authorList>
    </citation>
    <scope>NUCLEOTIDE SEQUENCE</scope>
</reference>